<comment type="caution">
    <text evidence="1">The sequence shown here is derived from an EMBL/GenBank/DDBJ whole genome shotgun (WGS) entry which is preliminary data.</text>
</comment>
<dbReference type="AlphaFoldDB" id="A0A5B7J534"/>
<dbReference type="Proteomes" id="UP000324222">
    <property type="component" value="Unassembled WGS sequence"/>
</dbReference>
<accession>A0A5B7J534</accession>
<proteinExistence type="predicted"/>
<evidence type="ECO:0000313" key="2">
    <source>
        <dbReference type="Proteomes" id="UP000324222"/>
    </source>
</evidence>
<protein>
    <submittedName>
        <fullName evidence="1">Uncharacterized protein</fullName>
    </submittedName>
</protein>
<reference evidence="1 2" key="1">
    <citation type="submission" date="2019-05" db="EMBL/GenBank/DDBJ databases">
        <title>Another draft genome of Portunus trituberculatus and its Hox gene families provides insights of decapod evolution.</title>
        <authorList>
            <person name="Jeong J.-H."/>
            <person name="Song I."/>
            <person name="Kim S."/>
            <person name="Choi T."/>
            <person name="Kim D."/>
            <person name="Ryu S."/>
            <person name="Kim W."/>
        </authorList>
    </citation>
    <scope>NUCLEOTIDE SEQUENCE [LARGE SCALE GENOMIC DNA]</scope>
    <source>
        <tissue evidence="1">Muscle</tissue>
    </source>
</reference>
<organism evidence="1 2">
    <name type="scientific">Portunus trituberculatus</name>
    <name type="common">Swimming crab</name>
    <name type="synonym">Neptunus trituberculatus</name>
    <dbReference type="NCBI Taxonomy" id="210409"/>
    <lineage>
        <taxon>Eukaryota</taxon>
        <taxon>Metazoa</taxon>
        <taxon>Ecdysozoa</taxon>
        <taxon>Arthropoda</taxon>
        <taxon>Crustacea</taxon>
        <taxon>Multicrustacea</taxon>
        <taxon>Malacostraca</taxon>
        <taxon>Eumalacostraca</taxon>
        <taxon>Eucarida</taxon>
        <taxon>Decapoda</taxon>
        <taxon>Pleocyemata</taxon>
        <taxon>Brachyura</taxon>
        <taxon>Eubrachyura</taxon>
        <taxon>Portunoidea</taxon>
        <taxon>Portunidae</taxon>
        <taxon>Portuninae</taxon>
        <taxon>Portunus</taxon>
    </lineage>
</organism>
<gene>
    <name evidence="1" type="ORF">E2C01_083984</name>
</gene>
<evidence type="ECO:0000313" key="1">
    <source>
        <dbReference type="EMBL" id="MPC89056.1"/>
    </source>
</evidence>
<name>A0A5B7J534_PORTR</name>
<sequence length="76" mass="8347">MGRWEWWGVAECGEVVGCDGVWRGRQFGVRSGGQTDSLLLTSPLSCEPSHLAAPAVFRHLEDSRLHYSNGRVACVC</sequence>
<dbReference type="EMBL" id="VSRR010079768">
    <property type="protein sequence ID" value="MPC89056.1"/>
    <property type="molecule type" value="Genomic_DNA"/>
</dbReference>
<keyword evidence="2" id="KW-1185">Reference proteome</keyword>